<dbReference type="GO" id="GO:1902000">
    <property type="term" value="P:homogentisate catabolic process"/>
    <property type="evidence" value="ECO:0007669"/>
    <property type="project" value="TreeGrafter"/>
</dbReference>
<gene>
    <name evidence="4" type="ORF">QR680_018087</name>
</gene>
<keyword evidence="2" id="KW-0106">Calcium</keyword>
<sequence length="86" mass="9464">MSFVNVPSGSDFPIENLPYGVFSTSCNPKKRIGVAIGDQILDLSVVKHLFTGPLLSDKQHVFEEVRALVKQGAHRGRMIAIFRPAN</sequence>
<dbReference type="GO" id="GO:0006572">
    <property type="term" value="P:L-tyrosine catabolic process"/>
    <property type="evidence" value="ECO:0007669"/>
    <property type="project" value="UniProtKB-UniRule"/>
</dbReference>
<evidence type="ECO:0000256" key="2">
    <source>
        <dbReference type="RuleBase" id="RU366008"/>
    </source>
</evidence>
<dbReference type="GO" id="GO:0046872">
    <property type="term" value="F:metal ion binding"/>
    <property type="evidence" value="ECO:0007669"/>
    <property type="project" value="UniProtKB-UniRule"/>
</dbReference>
<comment type="pathway">
    <text evidence="2">Amino-acid degradation; L-phenylalanine degradation; acetoacetate and fumarate from L-phenylalanine: step 6/6.</text>
</comment>
<keyword evidence="5" id="KW-1185">Reference proteome</keyword>
<dbReference type="InterPro" id="IPR036462">
    <property type="entry name" value="Fumarylacetoacetase_N_sf"/>
</dbReference>
<keyword evidence="2" id="KW-0585">Phenylalanine catabolism</keyword>
<dbReference type="InterPro" id="IPR005959">
    <property type="entry name" value="Fumarylacetoacetase"/>
</dbReference>
<evidence type="ECO:0000313" key="4">
    <source>
        <dbReference type="EMBL" id="KAK0405615.1"/>
    </source>
</evidence>
<reference evidence="4" key="1">
    <citation type="submission" date="2023-06" db="EMBL/GenBank/DDBJ databases">
        <title>Genomic analysis of the entomopathogenic nematode Steinernema hermaphroditum.</title>
        <authorList>
            <person name="Schwarz E.M."/>
            <person name="Heppert J.K."/>
            <person name="Baniya A."/>
            <person name="Schwartz H.T."/>
            <person name="Tan C.-H."/>
            <person name="Antoshechkin I."/>
            <person name="Sternberg P.W."/>
            <person name="Goodrich-Blair H."/>
            <person name="Dillman A.R."/>
        </authorList>
    </citation>
    <scope>NUCLEOTIDE SEQUENCE</scope>
    <source>
        <strain evidence="4">PS9179</strain>
        <tissue evidence="4">Whole animal</tissue>
    </source>
</reference>
<dbReference type="Pfam" id="PF09298">
    <property type="entry name" value="FAA_hydrolase_N"/>
    <property type="match status" value="1"/>
</dbReference>
<evidence type="ECO:0000256" key="1">
    <source>
        <dbReference type="ARBA" id="ARBA00022723"/>
    </source>
</evidence>
<feature type="domain" description="Fumarylacetoacetase N-terminal" evidence="3">
    <location>
        <begin position="15"/>
        <end position="64"/>
    </location>
</feature>
<dbReference type="EC" id="3.7.1.2" evidence="2"/>
<organism evidence="4 5">
    <name type="scientific">Steinernema hermaphroditum</name>
    <dbReference type="NCBI Taxonomy" id="289476"/>
    <lineage>
        <taxon>Eukaryota</taxon>
        <taxon>Metazoa</taxon>
        <taxon>Ecdysozoa</taxon>
        <taxon>Nematoda</taxon>
        <taxon>Chromadorea</taxon>
        <taxon>Rhabditida</taxon>
        <taxon>Tylenchina</taxon>
        <taxon>Panagrolaimomorpha</taxon>
        <taxon>Strongyloidoidea</taxon>
        <taxon>Steinernematidae</taxon>
        <taxon>Steinernema</taxon>
    </lineage>
</organism>
<keyword evidence="2" id="KW-0460">Magnesium</keyword>
<dbReference type="InterPro" id="IPR015377">
    <property type="entry name" value="Fumarylacetoacetase_N"/>
</dbReference>
<comment type="similarity">
    <text evidence="2">Belongs to the FAH family.</text>
</comment>
<dbReference type="AlphaFoldDB" id="A0AA39HHL9"/>
<dbReference type="PANTHER" id="PTHR43069:SF2">
    <property type="entry name" value="FUMARYLACETOACETASE"/>
    <property type="match status" value="1"/>
</dbReference>
<keyword evidence="2" id="KW-0378">Hydrolase</keyword>
<comment type="caution">
    <text evidence="4">The sequence shown here is derived from an EMBL/GenBank/DDBJ whole genome shotgun (WGS) entry which is preliminary data.</text>
</comment>
<keyword evidence="2" id="KW-0828">Tyrosine catabolism</keyword>
<dbReference type="GO" id="GO:0006559">
    <property type="term" value="P:L-phenylalanine catabolic process"/>
    <property type="evidence" value="ECO:0007669"/>
    <property type="project" value="UniProtKB-UniRule"/>
</dbReference>
<dbReference type="SUPFAM" id="SSF63433">
    <property type="entry name" value="Fumarylacetoacetate hydrolase, FAH, N-terminal domain"/>
    <property type="match status" value="1"/>
</dbReference>
<protein>
    <recommendedName>
        <fullName evidence="2">Fumarylacetoacetase</fullName>
        <ecNumber evidence="2">3.7.1.2</ecNumber>
    </recommendedName>
    <alternativeName>
        <fullName evidence="2">Fumarylacetoacetate hydrolase</fullName>
    </alternativeName>
</protein>
<evidence type="ECO:0000313" key="5">
    <source>
        <dbReference type="Proteomes" id="UP001175271"/>
    </source>
</evidence>
<keyword evidence="1 2" id="KW-0479">Metal-binding</keyword>
<dbReference type="GO" id="GO:0004334">
    <property type="term" value="F:fumarylacetoacetase activity"/>
    <property type="evidence" value="ECO:0007669"/>
    <property type="project" value="UniProtKB-UniRule"/>
</dbReference>
<dbReference type="PANTHER" id="PTHR43069">
    <property type="entry name" value="FUMARYLACETOACETASE"/>
    <property type="match status" value="1"/>
</dbReference>
<proteinExistence type="inferred from homology"/>
<name>A0AA39HHL9_9BILA</name>
<accession>A0AA39HHL9</accession>
<comment type="cofactor">
    <cofactor evidence="2">
        <name>Mg(2+)</name>
        <dbReference type="ChEBI" id="CHEBI:18420"/>
    </cofactor>
    <cofactor evidence="2">
        <name>Ca(2+)</name>
        <dbReference type="ChEBI" id="CHEBI:29108"/>
    </cofactor>
</comment>
<dbReference type="Gene3D" id="2.30.30.230">
    <property type="entry name" value="Fumarylacetoacetase, N-terminal domain"/>
    <property type="match status" value="1"/>
</dbReference>
<dbReference type="Proteomes" id="UP001175271">
    <property type="component" value="Unassembled WGS sequence"/>
</dbReference>
<dbReference type="EMBL" id="JAUCMV010000004">
    <property type="protein sequence ID" value="KAK0405615.1"/>
    <property type="molecule type" value="Genomic_DNA"/>
</dbReference>
<comment type="catalytic activity">
    <reaction evidence="2">
        <text>4-fumarylacetoacetate + H2O = acetoacetate + fumarate + H(+)</text>
        <dbReference type="Rhea" id="RHEA:10244"/>
        <dbReference type="ChEBI" id="CHEBI:13705"/>
        <dbReference type="ChEBI" id="CHEBI:15377"/>
        <dbReference type="ChEBI" id="CHEBI:15378"/>
        <dbReference type="ChEBI" id="CHEBI:18034"/>
        <dbReference type="ChEBI" id="CHEBI:29806"/>
        <dbReference type="EC" id="3.7.1.2"/>
    </reaction>
</comment>
<evidence type="ECO:0000259" key="3">
    <source>
        <dbReference type="Pfam" id="PF09298"/>
    </source>
</evidence>